<evidence type="ECO:0000256" key="1">
    <source>
        <dbReference type="SAM" id="MobiDB-lite"/>
    </source>
</evidence>
<proteinExistence type="predicted"/>
<dbReference type="SMR" id="A0A5M7BZ12"/>
<sequence>MDAAAESVRKFRAELAAAIGRGHRARAEAHRRAVDFQRGTRELAAQAGTTGEGEQREAALAHRNRMGLEVPEAANPSARDAEEKAQPTGKSQEQTPSDGSDLDFSRAQIMR</sequence>
<evidence type="ECO:0000313" key="3">
    <source>
        <dbReference type="Proteomes" id="UP000323946"/>
    </source>
</evidence>
<evidence type="ECO:0000313" key="2">
    <source>
        <dbReference type="EMBL" id="KAA5833467.1"/>
    </source>
</evidence>
<name>A0A5M7BZ12_SACHI</name>
<accession>A0A5M7BZ12</accession>
<comment type="caution">
    <text evidence="2">The sequence shown here is derived from an EMBL/GenBank/DDBJ whole genome shotgun (WGS) entry which is preliminary data.</text>
</comment>
<dbReference type="Proteomes" id="UP000323946">
    <property type="component" value="Unassembled WGS sequence"/>
</dbReference>
<feature type="compositionally biased region" description="Polar residues" evidence="1">
    <location>
        <begin position="88"/>
        <end position="98"/>
    </location>
</feature>
<feature type="region of interest" description="Disordered" evidence="1">
    <location>
        <begin position="37"/>
        <end position="111"/>
    </location>
</feature>
<dbReference type="EMBL" id="VWPH01000006">
    <property type="protein sequence ID" value="KAA5833467.1"/>
    <property type="molecule type" value="Genomic_DNA"/>
</dbReference>
<dbReference type="RefSeq" id="WP_170301481.1">
    <property type="nucleotide sequence ID" value="NZ_JBEPDJ010000008.1"/>
</dbReference>
<reference evidence="2 3" key="1">
    <citation type="submission" date="2019-09" db="EMBL/GenBank/DDBJ databases">
        <title>Draft genome sequence of the thermophilic Saccharopolyspora hirsuta VKM Ac-666T.</title>
        <authorList>
            <person name="Lobastova T.G."/>
            <person name="Fokina V."/>
            <person name="Bragin E.Y."/>
            <person name="Shtratnikova V.Y."/>
            <person name="Starodumova I.P."/>
            <person name="Tarlachkov S.V."/>
            <person name="Donova M.V."/>
        </authorList>
    </citation>
    <scope>NUCLEOTIDE SEQUENCE [LARGE SCALE GENOMIC DNA]</scope>
    <source>
        <strain evidence="2 3">VKM Ac-666</strain>
    </source>
</reference>
<gene>
    <name evidence="2" type="ORF">F1721_14360</name>
</gene>
<dbReference type="AlphaFoldDB" id="A0A5M7BZ12"/>
<keyword evidence="3" id="KW-1185">Reference proteome</keyword>
<organism evidence="2 3">
    <name type="scientific">Saccharopolyspora hirsuta</name>
    <dbReference type="NCBI Taxonomy" id="1837"/>
    <lineage>
        <taxon>Bacteria</taxon>
        <taxon>Bacillati</taxon>
        <taxon>Actinomycetota</taxon>
        <taxon>Actinomycetes</taxon>
        <taxon>Pseudonocardiales</taxon>
        <taxon>Pseudonocardiaceae</taxon>
        <taxon>Saccharopolyspora</taxon>
    </lineage>
</organism>
<protein>
    <submittedName>
        <fullName evidence="2">Uncharacterized protein</fullName>
    </submittedName>
</protein>